<sequence length="82" mass="9052">MDAMPASVASGRADRVSMLPEAQRPVYLAHLRHLTLSLPEHQLGSALRYLPGALTMLLPPDQHVHELSLLEPALERVLPAQR</sequence>
<gene>
    <name evidence="1" type="ORF">B0O95_1293</name>
</gene>
<comment type="caution">
    <text evidence="1">The sequence shown here is derived from an EMBL/GenBank/DDBJ whole genome shotgun (WGS) entry which is preliminary data.</text>
</comment>
<dbReference type="Proteomes" id="UP000243096">
    <property type="component" value="Unassembled WGS sequence"/>
</dbReference>
<accession>A0A2P5K6L2</accession>
<keyword evidence="2" id="KW-1185">Reference proteome</keyword>
<organism evidence="1 2">
    <name type="scientific">Mycetohabitans endofungorum</name>
    <dbReference type="NCBI Taxonomy" id="417203"/>
    <lineage>
        <taxon>Bacteria</taxon>
        <taxon>Pseudomonadati</taxon>
        <taxon>Pseudomonadota</taxon>
        <taxon>Betaproteobacteria</taxon>
        <taxon>Burkholderiales</taxon>
        <taxon>Burkholderiaceae</taxon>
        <taxon>Mycetohabitans</taxon>
    </lineage>
</organism>
<evidence type="ECO:0000313" key="1">
    <source>
        <dbReference type="EMBL" id="PPB80678.1"/>
    </source>
</evidence>
<name>A0A2P5K6L2_9BURK</name>
<dbReference type="AlphaFoldDB" id="A0A2P5K6L2"/>
<reference evidence="1 2" key="1">
    <citation type="submission" date="2018-01" db="EMBL/GenBank/DDBJ databases">
        <title>Genomic Encyclopedia of Type Strains, Phase III (KMG-III): the genomes of soil and plant-associated and newly described type strains.</title>
        <authorList>
            <person name="Whitman W."/>
        </authorList>
    </citation>
    <scope>NUCLEOTIDE SEQUENCE [LARGE SCALE GENOMIC DNA]</scope>
    <source>
        <strain evidence="1 2">HKI456</strain>
    </source>
</reference>
<dbReference type="EMBL" id="PRDW01000029">
    <property type="protein sequence ID" value="PPB80678.1"/>
    <property type="molecule type" value="Genomic_DNA"/>
</dbReference>
<protein>
    <submittedName>
        <fullName evidence="1">Uncharacterized protein</fullName>
    </submittedName>
</protein>
<proteinExistence type="predicted"/>
<evidence type="ECO:0000313" key="2">
    <source>
        <dbReference type="Proteomes" id="UP000243096"/>
    </source>
</evidence>